<organism evidence="1 2">
    <name type="scientific">Amycolatopsis dongchuanensis</name>
    <dbReference type="NCBI Taxonomy" id="1070866"/>
    <lineage>
        <taxon>Bacteria</taxon>
        <taxon>Bacillati</taxon>
        <taxon>Actinomycetota</taxon>
        <taxon>Actinomycetes</taxon>
        <taxon>Pseudonocardiales</taxon>
        <taxon>Pseudonocardiaceae</taxon>
        <taxon>Amycolatopsis</taxon>
    </lineage>
</organism>
<keyword evidence="2" id="KW-1185">Reference proteome</keyword>
<dbReference type="InterPro" id="IPR057895">
    <property type="entry name" value="Mom"/>
</dbReference>
<accession>A0ABP9Q7W7</accession>
<dbReference type="RefSeq" id="WP_346052842.1">
    <property type="nucleotide sequence ID" value="NZ_BAABIB010000035.1"/>
</dbReference>
<proteinExistence type="predicted"/>
<dbReference type="EMBL" id="BAABIB010000035">
    <property type="protein sequence ID" value="GAA5156407.1"/>
    <property type="molecule type" value="Genomic_DNA"/>
</dbReference>
<name>A0ABP9Q7W7_9PSEU</name>
<gene>
    <name evidence="1" type="ORF">GCM10023214_13840</name>
</gene>
<dbReference type="Pfam" id="PF25680">
    <property type="entry name" value="Mom"/>
    <property type="match status" value="1"/>
</dbReference>
<evidence type="ECO:0000313" key="1">
    <source>
        <dbReference type="EMBL" id="GAA5156407.1"/>
    </source>
</evidence>
<comment type="caution">
    <text evidence="1">The sequence shown here is derived from an EMBL/GenBank/DDBJ whole genome shotgun (WGS) entry which is preliminary data.</text>
</comment>
<dbReference type="InterPro" id="IPR053780">
    <property type="entry name" value="Gp66-like"/>
</dbReference>
<dbReference type="Proteomes" id="UP001500192">
    <property type="component" value="Unassembled WGS sequence"/>
</dbReference>
<protein>
    <submittedName>
        <fullName evidence="1">Uncharacterized protein</fullName>
    </submittedName>
</protein>
<sequence>MAMGRKLTIVPVTFREAAEFIQAHHRHHKPPRGMKFALGVAAGHELVGVATVGRPVARHLDDGLTVEVTRTCTDGTRNANSALYGAAWRTARALGYRRLISYTQDGETGASLRAVGMKPVAVLRARAGWNTRSRPRESRDTDWVPRVRWEIGLRPEKSVRRDTGMETDAV</sequence>
<evidence type="ECO:0000313" key="2">
    <source>
        <dbReference type="Proteomes" id="UP001500192"/>
    </source>
</evidence>
<dbReference type="NCBIfam" id="NF045478">
    <property type="entry name" value="XF1762_fam"/>
    <property type="match status" value="1"/>
</dbReference>
<reference evidence="2" key="1">
    <citation type="journal article" date="2019" name="Int. J. Syst. Evol. Microbiol.">
        <title>The Global Catalogue of Microorganisms (GCM) 10K type strain sequencing project: providing services to taxonomists for standard genome sequencing and annotation.</title>
        <authorList>
            <consortium name="The Broad Institute Genomics Platform"/>
            <consortium name="The Broad Institute Genome Sequencing Center for Infectious Disease"/>
            <person name="Wu L."/>
            <person name="Ma J."/>
        </authorList>
    </citation>
    <scope>NUCLEOTIDE SEQUENCE [LARGE SCALE GENOMIC DNA]</scope>
    <source>
        <strain evidence="2">JCM 18054</strain>
    </source>
</reference>